<keyword evidence="3" id="KW-1185">Reference proteome</keyword>
<dbReference type="Proteomes" id="UP001642484">
    <property type="component" value="Unassembled WGS sequence"/>
</dbReference>
<comment type="caution">
    <text evidence="2">The sequence shown here is derived from an EMBL/GenBank/DDBJ whole genome shotgun (WGS) entry which is preliminary data.</text>
</comment>
<keyword evidence="1" id="KW-0175">Coiled coil</keyword>
<evidence type="ECO:0000313" key="3">
    <source>
        <dbReference type="Proteomes" id="UP001642484"/>
    </source>
</evidence>
<proteinExistence type="predicted"/>
<feature type="coiled-coil region" evidence="1">
    <location>
        <begin position="349"/>
        <end position="407"/>
    </location>
</feature>
<name>A0ABP0NT83_9DINO</name>
<sequence length="414" mass="44914">MKISSDCLWPLPCGYLRILRTCLHVLTSFRPLLTQRSVSSFGIAPGIAARSRIKAEASKELEETKVSLAQDEKTLADFKLDCKSEVADYEEGAKSRGLELEAAQLPGSYTGYTVTSVTFSALKSAKATLKESSGLSFLQEKSSVRHSQGSKHVEVVRMVRSLGQQLQDHQLVLLSRRMDSMLREGQSADIFAKIKTMITDRATVRAYCDAEMGKANDKKEAKEADLESVASKIDAAASKSATLKKQVQSISSELSVLAETQTTLGLDELGVAGIAVSDGVNAATRAATNMTKLRQEAKALFEKNEPETVKGMEGVKTALRTLREFYKSSGVQVTSGERKGAAGGVIGRLEEVEADMAMSLTQMRSAEKTAASNFDKEKDISFKTSEAMRLDGELAELSNDQESHQTEMSALQVS</sequence>
<evidence type="ECO:0000256" key="1">
    <source>
        <dbReference type="SAM" id="Coils"/>
    </source>
</evidence>
<protein>
    <submittedName>
        <fullName evidence="2">Uncharacterized protein</fullName>
    </submittedName>
</protein>
<reference evidence="2 3" key="1">
    <citation type="submission" date="2024-02" db="EMBL/GenBank/DDBJ databases">
        <authorList>
            <person name="Chen Y."/>
            <person name="Shah S."/>
            <person name="Dougan E. K."/>
            <person name="Thang M."/>
            <person name="Chan C."/>
        </authorList>
    </citation>
    <scope>NUCLEOTIDE SEQUENCE [LARGE SCALE GENOMIC DNA]</scope>
</reference>
<evidence type="ECO:0000313" key="2">
    <source>
        <dbReference type="EMBL" id="CAK9065987.1"/>
    </source>
</evidence>
<organism evidence="2 3">
    <name type="scientific">Durusdinium trenchii</name>
    <dbReference type="NCBI Taxonomy" id="1381693"/>
    <lineage>
        <taxon>Eukaryota</taxon>
        <taxon>Sar</taxon>
        <taxon>Alveolata</taxon>
        <taxon>Dinophyceae</taxon>
        <taxon>Suessiales</taxon>
        <taxon>Symbiodiniaceae</taxon>
        <taxon>Durusdinium</taxon>
    </lineage>
</organism>
<accession>A0ABP0NT83</accession>
<dbReference type="EMBL" id="CAXAMN010022051">
    <property type="protein sequence ID" value="CAK9065987.1"/>
    <property type="molecule type" value="Genomic_DNA"/>
</dbReference>
<gene>
    <name evidence="2" type="ORF">CCMP2556_LOCUS32396</name>
</gene>